<evidence type="ECO:0000259" key="1">
    <source>
        <dbReference type="Pfam" id="PF03364"/>
    </source>
</evidence>
<reference evidence="2 3" key="1">
    <citation type="submission" date="2023-12" db="EMBL/GenBank/DDBJ databases">
        <title>Baltic Sea Cyanobacteria.</title>
        <authorList>
            <person name="Delbaje E."/>
            <person name="Fewer D.P."/>
            <person name="Shishido T.K."/>
        </authorList>
    </citation>
    <scope>NUCLEOTIDE SEQUENCE [LARGE SCALE GENOMIC DNA]</scope>
    <source>
        <strain evidence="2 3">UHCC 0139</strain>
    </source>
</reference>
<evidence type="ECO:0000313" key="3">
    <source>
        <dbReference type="Proteomes" id="UP001304461"/>
    </source>
</evidence>
<proteinExistence type="predicted"/>
<evidence type="ECO:0000313" key="2">
    <source>
        <dbReference type="EMBL" id="MEA5390310.1"/>
    </source>
</evidence>
<name>A0ABU5RRE1_9CYAN</name>
<dbReference type="EMBL" id="JAYGHX010000002">
    <property type="protein sequence ID" value="MEA5390310.1"/>
    <property type="molecule type" value="Genomic_DNA"/>
</dbReference>
<dbReference type="CDD" id="cd08866">
    <property type="entry name" value="SRPBCC_11"/>
    <property type="match status" value="1"/>
</dbReference>
<dbReference type="Pfam" id="PF03364">
    <property type="entry name" value="Polyketide_cyc"/>
    <property type="match status" value="1"/>
</dbReference>
<comment type="caution">
    <text evidence="2">The sequence shown here is derived from an EMBL/GenBank/DDBJ whole genome shotgun (WGS) entry which is preliminary data.</text>
</comment>
<dbReference type="PANTHER" id="PTHR34060:SF1">
    <property type="entry name" value="POLYKETIDE CYCLASE _ DEHYDRASE AND LIPID TRANSPORT PROTEIN"/>
    <property type="match status" value="1"/>
</dbReference>
<protein>
    <submittedName>
        <fullName evidence="2">SRPBCC family protein</fullName>
    </submittedName>
</protein>
<dbReference type="RefSeq" id="WP_323304422.1">
    <property type="nucleotide sequence ID" value="NZ_JAYGHX010000002.1"/>
</dbReference>
<feature type="domain" description="Coenzyme Q-binding protein COQ10 START" evidence="1">
    <location>
        <begin position="36"/>
        <end position="158"/>
    </location>
</feature>
<accession>A0ABU5RRE1</accession>
<dbReference type="Gene3D" id="3.30.530.20">
    <property type="match status" value="1"/>
</dbReference>
<dbReference type="SUPFAM" id="SSF55961">
    <property type="entry name" value="Bet v1-like"/>
    <property type="match status" value="1"/>
</dbReference>
<gene>
    <name evidence="2" type="ORF">VB738_03450</name>
</gene>
<sequence length="172" mass="19771">MVASEASCALDTIQQEMERLPQGTRRLAVQLRLDLAPEWIWSVLTDYDHLDRFIPNLASSRQLWRRGNLVALEQVGTQQFCGLRFSARVQLELNEEPEQGRLAFRMLEGDFRCFQGVWQVGADDTSTWLLYDLTVQGKPGMPIGLIEQRLKEDLASNLRGVQREAQRRSQQP</sequence>
<dbReference type="Proteomes" id="UP001304461">
    <property type="component" value="Unassembled WGS sequence"/>
</dbReference>
<dbReference type="PANTHER" id="PTHR34060">
    <property type="entry name" value="POLYKETIDE CYCLASE / DEHYDRASE AND LIPID TRANSPORT PROTEIN"/>
    <property type="match status" value="1"/>
</dbReference>
<keyword evidence="3" id="KW-1185">Reference proteome</keyword>
<dbReference type="InterPro" id="IPR005031">
    <property type="entry name" value="COQ10_START"/>
</dbReference>
<organism evidence="2 3">
    <name type="scientific">Cyanobium gracile UHCC 0139</name>
    <dbReference type="NCBI Taxonomy" id="3110308"/>
    <lineage>
        <taxon>Bacteria</taxon>
        <taxon>Bacillati</taxon>
        <taxon>Cyanobacteriota</taxon>
        <taxon>Cyanophyceae</taxon>
        <taxon>Synechococcales</taxon>
        <taxon>Prochlorococcaceae</taxon>
        <taxon>Cyanobium</taxon>
    </lineage>
</organism>
<dbReference type="InterPro" id="IPR023393">
    <property type="entry name" value="START-like_dom_sf"/>
</dbReference>